<dbReference type="EMBL" id="JAAGOB010000002">
    <property type="protein sequence ID" value="NED94371.1"/>
    <property type="molecule type" value="Genomic_DNA"/>
</dbReference>
<dbReference type="Proteomes" id="UP000469185">
    <property type="component" value="Unassembled WGS sequence"/>
</dbReference>
<gene>
    <name evidence="4" type="ORF">G1H11_03495</name>
</gene>
<evidence type="ECO:0000259" key="3">
    <source>
        <dbReference type="PROSITE" id="PS51186"/>
    </source>
</evidence>
<feature type="domain" description="N-acetyltransferase" evidence="3">
    <location>
        <begin position="1"/>
        <end position="162"/>
    </location>
</feature>
<evidence type="ECO:0000313" key="4">
    <source>
        <dbReference type="EMBL" id="NED94371.1"/>
    </source>
</evidence>
<organism evidence="4 5">
    <name type="scientific">Phytoactinopolyspora alkaliphila</name>
    <dbReference type="NCBI Taxonomy" id="1783498"/>
    <lineage>
        <taxon>Bacteria</taxon>
        <taxon>Bacillati</taxon>
        <taxon>Actinomycetota</taxon>
        <taxon>Actinomycetes</taxon>
        <taxon>Jiangellales</taxon>
        <taxon>Jiangellaceae</taxon>
        <taxon>Phytoactinopolyspora</taxon>
    </lineage>
</organism>
<dbReference type="PANTHER" id="PTHR43877">
    <property type="entry name" value="AMINOALKYLPHOSPHONATE N-ACETYLTRANSFERASE-RELATED-RELATED"/>
    <property type="match status" value="1"/>
</dbReference>
<dbReference type="InterPro" id="IPR050832">
    <property type="entry name" value="Bact_Acetyltransf"/>
</dbReference>
<keyword evidence="2" id="KW-0012">Acyltransferase</keyword>
<comment type="caution">
    <text evidence="4">The sequence shown here is derived from an EMBL/GenBank/DDBJ whole genome shotgun (WGS) entry which is preliminary data.</text>
</comment>
<keyword evidence="5" id="KW-1185">Reference proteome</keyword>
<proteinExistence type="predicted"/>
<dbReference type="Gene3D" id="3.40.630.30">
    <property type="match status" value="1"/>
</dbReference>
<dbReference type="PROSITE" id="PS51186">
    <property type="entry name" value="GNAT"/>
    <property type="match status" value="1"/>
</dbReference>
<name>A0A6N9YH35_9ACTN</name>
<evidence type="ECO:0000256" key="2">
    <source>
        <dbReference type="ARBA" id="ARBA00023315"/>
    </source>
</evidence>
<dbReference type="AlphaFoldDB" id="A0A6N9YH35"/>
<dbReference type="Pfam" id="PF13508">
    <property type="entry name" value="Acetyltransf_7"/>
    <property type="match status" value="1"/>
</dbReference>
<dbReference type="SUPFAM" id="SSF55729">
    <property type="entry name" value="Acyl-CoA N-acyltransferases (Nat)"/>
    <property type="match status" value="2"/>
</dbReference>
<evidence type="ECO:0000256" key="1">
    <source>
        <dbReference type="ARBA" id="ARBA00022679"/>
    </source>
</evidence>
<dbReference type="GO" id="GO:0016747">
    <property type="term" value="F:acyltransferase activity, transferring groups other than amino-acyl groups"/>
    <property type="evidence" value="ECO:0007669"/>
    <property type="project" value="InterPro"/>
</dbReference>
<accession>A0A6N9YH35</accession>
<dbReference type="RefSeq" id="WP_163816132.1">
    <property type="nucleotide sequence ID" value="NZ_JAAGOB010000002.1"/>
</dbReference>
<dbReference type="CDD" id="cd04301">
    <property type="entry name" value="NAT_SF"/>
    <property type="match status" value="1"/>
</dbReference>
<reference evidence="4 5" key="1">
    <citation type="submission" date="2020-02" db="EMBL/GenBank/DDBJ databases">
        <authorList>
            <person name="Li X.-J."/>
            <person name="Feng X.-M."/>
        </authorList>
    </citation>
    <scope>NUCLEOTIDE SEQUENCE [LARGE SCALE GENOMIC DNA]</scope>
    <source>
        <strain evidence="4 5">CGMCC 4.7225</strain>
    </source>
</reference>
<keyword evidence="1 4" id="KW-0808">Transferase</keyword>
<sequence length="330" mass="37209">MRIRTITSAEDAFSAWYETYHSAHVADHPTGPRYSERELRVIFDPSEHVDAKLWLAEEDARPVGAAKLGLPLRDNTALGEPEIWVRPEARRRGVGTALLETLEGAARENQRTSLLTYLEGPADASQTSGTRFFEKHGFTRRITEIARVQRPPFDLDAIAKAEDEARPHAEGYQIVAWRDRVPDDLVDEYARLEGRLSTDAPLGELDYQPEVWDEARIRKIEERAQRMGRSAWSAVAVSGDGTMAGLTRITVHQDSDEVGFQDTTLVDPGHRGHRLGLLLKAANFRQVLRDRPGIQAIWTWNADSNQQMISINETLGYRVEGWAAGYQRDV</sequence>
<evidence type="ECO:0000313" key="5">
    <source>
        <dbReference type="Proteomes" id="UP000469185"/>
    </source>
</evidence>
<protein>
    <submittedName>
        <fullName evidence="4">GNAT family N-acetyltransferase</fullName>
    </submittedName>
</protein>
<dbReference type="InterPro" id="IPR016181">
    <property type="entry name" value="Acyl_CoA_acyltransferase"/>
</dbReference>
<dbReference type="InterPro" id="IPR000182">
    <property type="entry name" value="GNAT_dom"/>
</dbReference>